<dbReference type="Proteomes" id="UP000287144">
    <property type="component" value="Unassembled WGS sequence"/>
</dbReference>
<reference evidence="2 3" key="1">
    <citation type="submission" date="2017-06" db="EMBL/GenBank/DDBJ databases">
        <title>Comparative genomic analysis of Ambrosia Fusariam Clade fungi.</title>
        <authorList>
            <person name="Stajich J.E."/>
            <person name="Carrillo J."/>
            <person name="Kijimoto T."/>
            <person name="Eskalen A."/>
            <person name="O'Donnell K."/>
            <person name="Kasson M."/>
        </authorList>
    </citation>
    <scope>NUCLEOTIDE SEQUENCE [LARGE SCALE GENOMIC DNA]</scope>
    <source>
        <strain evidence="2 3">NRRL62579</strain>
    </source>
</reference>
<proteinExistence type="predicted"/>
<evidence type="ECO:0000259" key="1">
    <source>
        <dbReference type="Pfam" id="PF06985"/>
    </source>
</evidence>
<evidence type="ECO:0000313" key="2">
    <source>
        <dbReference type="EMBL" id="RSL81215.1"/>
    </source>
</evidence>
<sequence>MPSAALCQWCAQIPFYNLPSGLGKSEKYHLGPGFRVKESPCPLCQLVVEAHYQNAEVLDENPVWLVWREGTEVGFAFEVPQAGRDVWISFGLLESTDHAVREMRAAHPERCLLRPTTESLIDTYGILDWVRNCRLPATIRDAIAVVQRLGCRYLWVDALCLVQNDTYDLDQGVNTMDLIYERAWLTIVAACGHDANARLPGAQNGTRKPSRNTYHVMPGITLGVVVGLDDLLGRSMYDTRGWTFQERMLSRKAIYFVDGKLFYRCRRTVHAEHLVELPNATEANQWTMAQALPRAILMRDPIHDYSSILRFYTKRILSDQRDAPRAMAGIMQRFSLAMGCQFLEGLPTITFDVFILLRRQSDNLRRRAAFPSYSWTGWSGQMSRLRTCIDNLEDKKWIIWYKRSPSGVVSLVWDPSDSSLPFYDMRRVGYRESRPFSHGRYTPRHLDTSRTTPSKAISFSRDFPPYHILQFWTVSVFYTISDICVFDAVADLVDCNGAKCGSVRLDGFEETTYFESQTCFEVILLSESGLILDYPPDSRFMPSYFPDSKYFLVLLLEWRGGLAERRGFGHIARGAMMNSLTPGPVWKEILLA</sequence>
<dbReference type="InterPro" id="IPR010730">
    <property type="entry name" value="HET"/>
</dbReference>
<feature type="domain" description="Heterokaryon incompatibility" evidence="1">
    <location>
        <begin position="131"/>
        <end position="246"/>
    </location>
</feature>
<dbReference type="STRING" id="1325735.A0A428RUH0"/>
<keyword evidence="3" id="KW-1185">Reference proteome</keyword>
<dbReference type="EMBL" id="NKCK01000480">
    <property type="protein sequence ID" value="RSL81215.1"/>
    <property type="molecule type" value="Genomic_DNA"/>
</dbReference>
<gene>
    <name evidence="2" type="ORF">CEP52_017245</name>
</gene>
<dbReference type="PANTHER" id="PTHR33112:SF12">
    <property type="entry name" value="HETEROKARYON INCOMPATIBILITY DOMAIN-CONTAINING PROTEIN"/>
    <property type="match status" value="1"/>
</dbReference>
<name>A0A428RUH0_9HYPO</name>
<dbReference type="Pfam" id="PF06985">
    <property type="entry name" value="HET"/>
    <property type="match status" value="1"/>
</dbReference>
<dbReference type="PANTHER" id="PTHR33112">
    <property type="entry name" value="DOMAIN PROTEIN, PUTATIVE-RELATED"/>
    <property type="match status" value="1"/>
</dbReference>
<dbReference type="AlphaFoldDB" id="A0A428RUH0"/>
<protein>
    <recommendedName>
        <fullName evidence="1">Heterokaryon incompatibility domain-containing protein</fullName>
    </recommendedName>
</protein>
<evidence type="ECO:0000313" key="3">
    <source>
        <dbReference type="Proteomes" id="UP000287144"/>
    </source>
</evidence>
<comment type="caution">
    <text evidence="2">The sequence shown here is derived from an EMBL/GenBank/DDBJ whole genome shotgun (WGS) entry which is preliminary data.</text>
</comment>
<organism evidence="2 3">
    <name type="scientific">Fusarium oligoseptatum</name>
    <dbReference type="NCBI Taxonomy" id="2604345"/>
    <lineage>
        <taxon>Eukaryota</taxon>
        <taxon>Fungi</taxon>
        <taxon>Dikarya</taxon>
        <taxon>Ascomycota</taxon>
        <taxon>Pezizomycotina</taxon>
        <taxon>Sordariomycetes</taxon>
        <taxon>Hypocreomycetidae</taxon>
        <taxon>Hypocreales</taxon>
        <taxon>Nectriaceae</taxon>
        <taxon>Fusarium</taxon>
        <taxon>Fusarium solani species complex</taxon>
    </lineage>
</organism>
<accession>A0A428RUH0</accession>